<dbReference type="InterPro" id="IPR018011">
    <property type="entry name" value="Carb_sulfotrans_8-10"/>
</dbReference>
<reference evidence="11 12" key="1">
    <citation type="submission" date="2024-02" db="EMBL/GenBank/DDBJ databases">
        <authorList>
            <person name="Daric V."/>
            <person name="Darras S."/>
        </authorList>
    </citation>
    <scope>NUCLEOTIDE SEQUENCE [LARGE SCALE GENOMIC DNA]</scope>
</reference>
<keyword evidence="9" id="KW-0735">Signal-anchor</keyword>
<comment type="subcellular location">
    <subcellularLocation>
        <location evidence="1 9">Golgi apparatus membrane</location>
        <topology evidence="1 9">Single-pass type II membrane protein</topology>
    </subcellularLocation>
</comment>
<gene>
    <name evidence="11" type="ORF">CVLEPA_LOCUS3626</name>
</gene>
<dbReference type="InterPro" id="IPR005331">
    <property type="entry name" value="Sulfotransferase"/>
</dbReference>
<keyword evidence="12" id="KW-1185">Reference proteome</keyword>
<evidence type="ECO:0000256" key="9">
    <source>
        <dbReference type="RuleBase" id="RU364020"/>
    </source>
</evidence>
<dbReference type="Pfam" id="PF03567">
    <property type="entry name" value="Sulfotransfer_2"/>
    <property type="match status" value="1"/>
</dbReference>
<feature type="region of interest" description="Disordered" evidence="10">
    <location>
        <begin position="243"/>
        <end position="264"/>
    </location>
</feature>
<evidence type="ECO:0000256" key="1">
    <source>
        <dbReference type="ARBA" id="ARBA00004323"/>
    </source>
</evidence>
<evidence type="ECO:0000256" key="8">
    <source>
        <dbReference type="ARBA" id="ARBA00023180"/>
    </source>
</evidence>
<evidence type="ECO:0000313" key="12">
    <source>
        <dbReference type="Proteomes" id="UP001642483"/>
    </source>
</evidence>
<dbReference type="EMBL" id="CAWYQH010000002">
    <property type="protein sequence ID" value="CAK8673886.1"/>
    <property type="molecule type" value="Genomic_DNA"/>
</dbReference>
<proteinExistence type="inferred from homology"/>
<dbReference type="Proteomes" id="UP001642483">
    <property type="component" value="Unassembled WGS sequence"/>
</dbReference>
<protein>
    <recommendedName>
        <fullName evidence="9">Carbohydrate sulfotransferase</fullName>
        <ecNumber evidence="9">2.8.2.-</ecNumber>
    </recommendedName>
</protein>
<keyword evidence="5 9" id="KW-1133">Transmembrane helix</keyword>
<dbReference type="EC" id="2.8.2.-" evidence="9"/>
<sequence length="398" mass="46302">MYVKQCKTLNNIMIKTHISFLRMCGMCVAKLFTPKRLIAIFVICALVLGSGLVFYKLVLEQSVERLKIEHVLSVARFPERQNFPLPQNFQFKAEQEQKEKLIQKDETSSKTESLTQEHEDEFMLRMERRMKKRRKLLKEKCEELGLPDKTEKRVRFVLSRPYNLTYCFVPKAGCTNWKKVILLLNNYVSSYEELAKFHHDYIHGIVAKQYRTDTVGFPKNTDHHLKMIVVRDPYDRLLSSYNDKLGPHSDGSRPQYHTTSEKIHNNYQSPTAIKQLALATFEEFINYLTQGKNSINTGTVNNHWTTYNSICQPCALKYDVISHLETIDEDARYVMKLINAPKRISFPTGYGKSGSSSTSLEKILKTYKHLESSLIEKLYETYRSDFELFGYNGSLPIS</sequence>
<evidence type="ECO:0000256" key="2">
    <source>
        <dbReference type="ARBA" id="ARBA00006339"/>
    </source>
</evidence>
<evidence type="ECO:0000256" key="7">
    <source>
        <dbReference type="ARBA" id="ARBA00023136"/>
    </source>
</evidence>
<keyword evidence="6 9" id="KW-0333">Golgi apparatus</keyword>
<feature type="transmembrane region" description="Helical" evidence="9">
    <location>
        <begin position="38"/>
        <end position="58"/>
    </location>
</feature>
<keyword evidence="9" id="KW-0119">Carbohydrate metabolism</keyword>
<accession>A0ABP0F2E1</accession>
<evidence type="ECO:0000256" key="10">
    <source>
        <dbReference type="SAM" id="MobiDB-lite"/>
    </source>
</evidence>
<evidence type="ECO:0000256" key="5">
    <source>
        <dbReference type="ARBA" id="ARBA00022989"/>
    </source>
</evidence>
<evidence type="ECO:0000256" key="6">
    <source>
        <dbReference type="ARBA" id="ARBA00023034"/>
    </source>
</evidence>
<evidence type="ECO:0000256" key="3">
    <source>
        <dbReference type="ARBA" id="ARBA00022679"/>
    </source>
</evidence>
<organism evidence="11 12">
    <name type="scientific">Clavelina lepadiformis</name>
    <name type="common">Light-bulb sea squirt</name>
    <name type="synonym">Ascidia lepadiformis</name>
    <dbReference type="NCBI Taxonomy" id="159417"/>
    <lineage>
        <taxon>Eukaryota</taxon>
        <taxon>Metazoa</taxon>
        <taxon>Chordata</taxon>
        <taxon>Tunicata</taxon>
        <taxon>Ascidiacea</taxon>
        <taxon>Aplousobranchia</taxon>
        <taxon>Clavelinidae</taxon>
        <taxon>Clavelina</taxon>
    </lineage>
</organism>
<evidence type="ECO:0000256" key="4">
    <source>
        <dbReference type="ARBA" id="ARBA00022692"/>
    </source>
</evidence>
<keyword evidence="4 9" id="KW-0812">Transmembrane</keyword>
<comment type="caution">
    <text evidence="11">The sequence shown here is derived from an EMBL/GenBank/DDBJ whole genome shotgun (WGS) entry which is preliminary data.</text>
</comment>
<keyword evidence="3 9" id="KW-0808">Transferase</keyword>
<keyword evidence="8 9" id="KW-0325">Glycoprotein</keyword>
<evidence type="ECO:0000313" key="11">
    <source>
        <dbReference type="EMBL" id="CAK8673886.1"/>
    </source>
</evidence>
<keyword evidence="7 9" id="KW-0472">Membrane</keyword>
<name>A0ABP0F2E1_CLALP</name>
<dbReference type="PANTHER" id="PTHR12137:SF54">
    <property type="entry name" value="CARBOHYDRATE SULFOTRANSFERASE"/>
    <property type="match status" value="1"/>
</dbReference>
<comment type="similarity">
    <text evidence="2 9">Belongs to the sulfotransferase 2 family.</text>
</comment>
<dbReference type="PANTHER" id="PTHR12137">
    <property type="entry name" value="CARBOHYDRATE SULFOTRANSFERASE"/>
    <property type="match status" value="1"/>
</dbReference>